<dbReference type="Pfam" id="PF00990">
    <property type="entry name" value="GGDEF"/>
    <property type="match status" value="1"/>
</dbReference>
<organism evidence="5 6">
    <name type="scientific">Agrobacterium vitis</name>
    <name type="common">Rhizobium vitis</name>
    <dbReference type="NCBI Taxonomy" id="373"/>
    <lineage>
        <taxon>Bacteria</taxon>
        <taxon>Pseudomonadati</taxon>
        <taxon>Pseudomonadota</taxon>
        <taxon>Alphaproteobacteria</taxon>
        <taxon>Hyphomicrobiales</taxon>
        <taxon>Rhizobiaceae</taxon>
        <taxon>Rhizobium/Agrobacterium group</taxon>
        <taxon>Agrobacterium</taxon>
    </lineage>
</organism>
<dbReference type="InterPro" id="IPR043128">
    <property type="entry name" value="Rev_trsase/Diguanyl_cyclase"/>
</dbReference>
<dbReference type="SUPFAM" id="SSF55073">
    <property type="entry name" value="Nucleotide cyclase"/>
    <property type="match status" value="1"/>
</dbReference>
<gene>
    <name evidence="5" type="ORF">BBI04_024080</name>
</gene>
<reference evidence="5 6" key="1">
    <citation type="submission" date="2019-11" db="EMBL/GenBank/DDBJ databases">
        <title>Whole-genome sequencing of Allorhizobium vitis.</title>
        <authorList>
            <person name="Gan H.M."/>
            <person name="Savka M.A."/>
        </authorList>
    </citation>
    <scope>NUCLEOTIDE SEQUENCE [LARGE SCALE GENOMIC DNA]</scope>
    <source>
        <strain evidence="5 6">AB4</strain>
    </source>
</reference>
<evidence type="ECO:0000259" key="4">
    <source>
        <dbReference type="PROSITE" id="PS50887"/>
    </source>
</evidence>
<dbReference type="AlphaFoldDB" id="A0ABD6GI34"/>
<dbReference type="PROSITE" id="PS50887">
    <property type="entry name" value="GGDEF"/>
    <property type="match status" value="1"/>
</dbReference>
<comment type="catalytic activity">
    <reaction evidence="2">
        <text>2 GTP = 3',3'-c-di-GMP + 2 diphosphate</text>
        <dbReference type="Rhea" id="RHEA:24898"/>
        <dbReference type="ChEBI" id="CHEBI:33019"/>
        <dbReference type="ChEBI" id="CHEBI:37565"/>
        <dbReference type="ChEBI" id="CHEBI:58805"/>
        <dbReference type="EC" id="2.7.7.65"/>
    </reaction>
</comment>
<dbReference type="RefSeq" id="WP_141747318.1">
    <property type="nucleotide sequence ID" value="NZ_CP118262.1"/>
</dbReference>
<sequence>MRERSLIDRLGMRFVRFKLVGPTIIGVAVLIVGMAATSYFGVAQLDAETRRRQEMLVERNVSIWISEVEFSLTAWTVWDEAIANLDNEFDQAWTDRNIGASLIGTSRTRGAIVLDAADKIIYSKTDETVQGLPYFVRGPSAIAKDAAELVKGVRIREQEPKQAGIPHPIAVSRIMVIGEESVLLSASLFQSDFGTSKRKGPRGPILITAMPIAGTLQGVFGERFDLDDARIEPLREVSPERARAAIAVGPQGEVEVLSWRPPTPATDILWQSFPLIVTVSLVLIIGSYLMIRTSHSAAQSLLGRERQMRHAATHDFLTGLPNRFLLDLEFAACTSAGVTQVICLDLDGFKGVNDSHGHAVGDELLQVVAERLRSGTRGSDRVFRLGGDEFAIFMPGISSEEAREACQRLSASLAAKFKLPTCEVSIGASFGISQADGTSTSCDAALKAADAALYHAKSVKRGSVVVNDDLVS</sequence>
<feature type="transmembrane region" description="Helical" evidence="3">
    <location>
        <begin position="20"/>
        <end position="42"/>
    </location>
</feature>
<keyword evidence="3" id="KW-1133">Transmembrane helix</keyword>
<dbReference type="Gene3D" id="3.30.70.270">
    <property type="match status" value="1"/>
</dbReference>
<protein>
    <recommendedName>
        <fullName evidence="1">diguanylate cyclase</fullName>
        <ecNumber evidence="1">2.7.7.65</ecNumber>
    </recommendedName>
</protein>
<dbReference type="InterPro" id="IPR050469">
    <property type="entry name" value="Diguanylate_Cyclase"/>
</dbReference>
<dbReference type="InterPro" id="IPR000160">
    <property type="entry name" value="GGDEF_dom"/>
</dbReference>
<feature type="domain" description="GGDEF" evidence="4">
    <location>
        <begin position="337"/>
        <end position="469"/>
    </location>
</feature>
<dbReference type="SMART" id="SM00267">
    <property type="entry name" value="GGDEF"/>
    <property type="match status" value="1"/>
</dbReference>
<evidence type="ECO:0000256" key="3">
    <source>
        <dbReference type="SAM" id="Phobius"/>
    </source>
</evidence>
<evidence type="ECO:0000256" key="2">
    <source>
        <dbReference type="ARBA" id="ARBA00034247"/>
    </source>
</evidence>
<name>A0ABD6GI34_AGRVI</name>
<dbReference type="PANTHER" id="PTHR45138">
    <property type="entry name" value="REGULATORY COMPONENTS OF SENSORY TRANSDUCTION SYSTEM"/>
    <property type="match status" value="1"/>
</dbReference>
<evidence type="ECO:0000313" key="5">
    <source>
        <dbReference type="EMBL" id="MUP07863.1"/>
    </source>
</evidence>
<dbReference type="InterPro" id="IPR007892">
    <property type="entry name" value="CHASE4"/>
</dbReference>
<comment type="caution">
    <text evidence="5">The sequence shown here is derived from an EMBL/GenBank/DDBJ whole genome shotgun (WGS) entry which is preliminary data.</text>
</comment>
<feature type="transmembrane region" description="Helical" evidence="3">
    <location>
        <begin position="268"/>
        <end position="291"/>
    </location>
</feature>
<evidence type="ECO:0000256" key="1">
    <source>
        <dbReference type="ARBA" id="ARBA00012528"/>
    </source>
</evidence>
<dbReference type="Proteomes" id="UP000175993">
    <property type="component" value="Unassembled WGS sequence"/>
</dbReference>
<proteinExistence type="predicted"/>
<dbReference type="NCBIfam" id="TIGR00254">
    <property type="entry name" value="GGDEF"/>
    <property type="match status" value="1"/>
</dbReference>
<dbReference type="Pfam" id="PF05228">
    <property type="entry name" value="CHASE4"/>
    <property type="match status" value="1"/>
</dbReference>
<dbReference type="InterPro" id="IPR029787">
    <property type="entry name" value="Nucleotide_cyclase"/>
</dbReference>
<dbReference type="EC" id="2.7.7.65" evidence="1"/>
<accession>A0ABD6GI34</accession>
<dbReference type="CDD" id="cd01949">
    <property type="entry name" value="GGDEF"/>
    <property type="match status" value="1"/>
</dbReference>
<dbReference type="GO" id="GO:0052621">
    <property type="term" value="F:diguanylate cyclase activity"/>
    <property type="evidence" value="ECO:0007669"/>
    <property type="project" value="UniProtKB-EC"/>
</dbReference>
<keyword evidence="3" id="KW-0472">Membrane</keyword>
<evidence type="ECO:0000313" key="6">
    <source>
        <dbReference type="Proteomes" id="UP000175993"/>
    </source>
</evidence>
<dbReference type="EMBL" id="MBEV02000020">
    <property type="protein sequence ID" value="MUP07863.1"/>
    <property type="molecule type" value="Genomic_DNA"/>
</dbReference>
<dbReference type="PANTHER" id="PTHR45138:SF9">
    <property type="entry name" value="DIGUANYLATE CYCLASE DGCM-RELATED"/>
    <property type="match status" value="1"/>
</dbReference>
<keyword evidence="3" id="KW-0812">Transmembrane</keyword>